<dbReference type="PANTHER" id="PTHR30290:SF9">
    <property type="entry name" value="OLIGOPEPTIDE-BINDING PROTEIN APPA"/>
    <property type="match status" value="1"/>
</dbReference>
<keyword evidence="2" id="KW-0813">Transport</keyword>
<dbReference type="PANTHER" id="PTHR30290">
    <property type="entry name" value="PERIPLASMIC BINDING COMPONENT OF ABC TRANSPORTER"/>
    <property type="match status" value="1"/>
</dbReference>
<comment type="similarity">
    <text evidence="1">Belongs to the bacterial solute-binding protein 5 family.</text>
</comment>
<organism evidence="5 6">
    <name type="scientific">candidate division CSSED10-310 bacterium</name>
    <dbReference type="NCBI Taxonomy" id="2855610"/>
    <lineage>
        <taxon>Bacteria</taxon>
        <taxon>Bacteria division CSSED10-310</taxon>
    </lineage>
</organism>
<dbReference type="Proteomes" id="UP001594351">
    <property type="component" value="Unassembled WGS sequence"/>
</dbReference>
<keyword evidence="3" id="KW-0732">Signal</keyword>
<dbReference type="InterPro" id="IPR030678">
    <property type="entry name" value="Peptide/Ni-bd"/>
</dbReference>
<dbReference type="Gene3D" id="3.10.105.10">
    <property type="entry name" value="Dipeptide-binding Protein, Domain 3"/>
    <property type="match status" value="1"/>
</dbReference>
<dbReference type="Gene3D" id="3.90.76.10">
    <property type="entry name" value="Dipeptide-binding Protein, Domain 1"/>
    <property type="match status" value="1"/>
</dbReference>
<evidence type="ECO:0000256" key="2">
    <source>
        <dbReference type="ARBA" id="ARBA00022448"/>
    </source>
</evidence>
<accession>A0ABV6YXU9</accession>
<evidence type="ECO:0000313" key="6">
    <source>
        <dbReference type="Proteomes" id="UP001594351"/>
    </source>
</evidence>
<evidence type="ECO:0000313" key="5">
    <source>
        <dbReference type="EMBL" id="MFC1851033.1"/>
    </source>
</evidence>
<evidence type="ECO:0000256" key="1">
    <source>
        <dbReference type="ARBA" id="ARBA00005695"/>
    </source>
</evidence>
<gene>
    <name evidence="5" type="ORF">ACFL27_12635</name>
</gene>
<dbReference type="InterPro" id="IPR039424">
    <property type="entry name" value="SBP_5"/>
</dbReference>
<comment type="caution">
    <text evidence="5">The sequence shown here is derived from an EMBL/GenBank/DDBJ whole genome shotgun (WGS) entry which is preliminary data.</text>
</comment>
<dbReference type="EMBL" id="JBHPBY010000145">
    <property type="protein sequence ID" value="MFC1851033.1"/>
    <property type="molecule type" value="Genomic_DNA"/>
</dbReference>
<keyword evidence="6" id="KW-1185">Reference proteome</keyword>
<feature type="domain" description="Solute-binding protein family 5" evidence="4">
    <location>
        <begin position="91"/>
        <end position="438"/>
    </location>
</feature>
<sequence>MIIENIVSSKFIQTLICILIPILFLGSCKNDEEANLASIMGSRGNDGGEISLFSPAPIPLINPLKNRTWQARSIYYLLYDNLIDVDRNLQFVPRLAKSWEISADAKKITFHLRDDVHWHNDRLFNADDVIYCFENYKKVADPERPGHNLFDKVVKIENLNPYTVTVTYDKSYTFALADWIVEIVPKPGADATPTSLTTAGPVPLGSGPYYFAGQDTTKNYLTFKVFESYWNGRSHLDQIKVCFSSPEKAKSSLQAGELDHYILRNKELNKDDLKQFRKKFNLIHYTSLEYHYIGWQCDGSNPFFNHRRIRKAMTLALNRKKLLQNIYQGVGVLCDVPLPPWAIDENIRSLPYSPALAVDLLREVECKDENSDGIREFKGQDFNFTLLYQADDVVAHQIVPFYQDSLRKIGIIMKPLGLSKKEMQRRIAGRLFDAYLLSDTVSLSCSNLELFTNNSSEGGQGNVLGYQDPTLDALVDKLFKNASPNDIEKYINLVIDRIIQEQPGTFVFFHSNFIAMNKKIEMVAPCPRGLWEWYPSILDWYIPR</sequence>
<proteinExistence type="inferred from homology"/>
<reference evidence="5 6" key="1">
    <citation type="submission" date="2024-09" db="EMBL/GenBank/DDBJ databases">
        <title>Laminarin stimulates single cell rates of sulfate reduction while oxygen inhibits transcriptomic activity in coastal marine sediment.</title>
        <authorList>
            <person name="Lindsay M."/>
            <person name="Orcutt B."/>
            <person name="Emerson D."/>
            <person name="Stepanauskas R."/>
            <person name="D'Angelo T."/>
        </authorList>
    </citation>
    <scope>NUCLEOTIDE SEQUENCE [LARGE SCALE GENOMIC DNA]</scope>
    <source>
        <strain evidence="5">SAG AM-311-K15</strain>
    </source>
</reference>
<name>A0ABV6YXU9_UNCC1</name>
<dbReference type="Pfam" id="PF00496">
    <property type="entry name" value="SBP_bac_5"/>
    <property type="match status" value="1"/>
</dbReference>
<dbReference type="PIRSF" id="PIRSF002741">
    <property type="entry name" value="MppA"/>
    <property type="match status" value="1"/>
</dbReference>
<dbReference type="Gene3D" id="3.40.190.10">
    <property type="entry name" value="Periplasmic binding protein-like II"/>
    <property type="match status" value="1"/>
</dbReference>
<evidence type="ECO:0000256" key="3">
    <source>
        <dbReference type="ARBA" id="ARBA00022729"/>
    </source>
</evidence>
<protein>
    <submittedName>
        <fullName evidence="5">ABC transporter substrate-binding protein</fullName>
    </submittedName>
</protein>
<dbReference type="InterPro" id="IPR000914">
    <property type="entry name" value="SBP_5_dom"/>
</dbReference>
<evidence type="ECO:0000259" key="4">
    <source>
        <dbReference type="Pfam" id="PF00496"/>
    </source>
</evidence>
<dbReference type="SUPFAM" id="SSF53850">
    <property type="entry name" value="Periplasmic binding protein-like II"/>
    <property type="match status" value="1"/>
</dbReference>